<dbReference type="AlphaFoldDB" id="A0A0S7ELY8"/>
<evidence type="ECO:0000313" key="2">
    <source>
        <dbReference type="EMBL" id="JAO04856.1"/>
    </source>
</evidence>
<feature type="region of interest" description="Disordered" evidence="1">
    <location>
        <begin position="26"/>
        <end position="60"/>
    </location>
</feature>
<protein>
    <submittedName>
        <fullName evidence="2">TM160</fullName>
    </submittedName>
</protein>
<sequence>MAFLTLFVRRQLPRAASYFLGRPGRGGAPLRRLHGSARQRVGEKGPWGKSQRGPEQPLQQYHLTDLDKADALMLRKSHETGISFYTHTLLQDLSFCRSRQK</sequence>
<name>A0A0S7ELY8_9TELE</name>
<reference evidence="2" key="1">
    <citation type="submission" date="2014-12" db="EMBL/GenBank/DDBJ databases">
        <title>Parallel Evolution in Life History Adaptation Evident in the Tissue-Specific Poeciliopsis prolifica transcriptome.</title>
        <authorList>
            <person name="Jue N.K."/>
            <person name="Foley R.J."/>
            <person name="Obergfell C."/>
            <person name="Reznick D.N."/>
            <person name="O'Neill R.J."/>
            <person name="O'Neill M.J."/>
        </authorList>
    </citation>
    <scope>NUCLEOTIDE SEQUENCE</scope>
</reference>
<proteinExistence type="predicted"/>
<gene>
    <name evidence="2" type="primary">TM160</name>
</gene>
<dbReference type="EMBL" id="GBYX01476821">
    <property type="protein sequence ID" value="JAO04856.1"/>
    <property type="molecule type" value="Transcribed_RNA"/>
</dbReference>
<organism evidence="2">
    <name type="scientific">Poeciliopsis prolifica</name>
    <name type="common">blackstripe livebearer</name>
    <dbReference type="NCBI Taxonomy" id="188132"/>
    <lineage>
        <taxon>Eukaryota</taxon>
        <taxon>Metazoa</taxon>
        <taxon>Chordata</taxon>
        <taxon>Craniata</taxon>
        <taxon>Vertebrata</taxon>
        <taxon>Euteleostomi</taxon>
        <taxon>Actinopterygii</taxon>
        <taxon>Neopterygii</taxon>
        <taxon>Teleostei</taxon>
        <taxon>Neoteleostei</taxon>
        <taxon>Acanthomorphata</taxon>
        <taxon>Ovalentaria</taxon>
        <taxon>Atherinomorphae</taxon>
        <taxon>Cyprinodontiformes</taxon>
        <taxon>Poeciliidae</taxon>
        <taxon>Poeciliinae</taxon>
        <taxon>Poeciliopsis</taxon>
    </lineage>
</organism>
<accession>A0A0S7ELY8</accession>
<evidence type="ECO:0000256" key="1">
    <source>
        <dbReference type="SAM" id="MobiDB-lite"/>
    </source>
</evidence>